<keyword evidence="1" id="KW-0472">Membrane</keyword>
<dbReference type="Pfam" id="PF11143">
    <property type="entry name" value="DUF2919"/>
    <property type="match status" value="1"/>
</dbReference>
<feature type="transmembrane region" description="Helical" evidence="1">
    <location>
        <begin position="66"/>
        <end position="83"/>
    </location>
</feature>
<evidence type="ECO:0000313" key="3">
    <source>
        <dbReference type="Proteomes" id="UP000234503"/>
    </source>
</evidence>
<evidence type="ECO:0000313" key="2">
    <source>
        <dbReference type="EMBL" id="PLR29710.1"/>
    </source>
</evidence>
<accession>A0A2N5DTF6</accession>
<feature type="transmembrane region" description="Helical" evidence="1">
    <location>
        <begin position="20"/>
        <end position="36"/>
    </location>
</feature>
<feature type="transmembrane region" description="Helical" evidence="1">
    <location>
        <begin position="122"/>
        <end position="141"/>
    </location>
</feature>
<comment type="caution">
    <text evidence="2">The sequence shown here is derived from an EMBL/GenBank/DDBJ whole genome shotgun (WGS) entry which is preliminary data.</text>
</comment>
<organism evidence="2 3">
    <name type="scientific">Chimaeribacter coloradensis</name>
    <dbReference type="NCBI Taxonomy" id="2060068"/>
    <lineage>
        <taxon>Bacteria</taxon>
        <taxon>Pseudomonadati</taxon>
        <taxon>Pseudomonadota</taxon>
        <taxon>Gammaproteobacteria</taxon>
        <taxon>Enterobacterales</taxon>
        <taxon>Yersiniaceae</taxon>
        <taxon>Chimaeribacter</taxon>
    </lineage>
</organism>
<feature type="transmembrane region" description="Helical" evidence="1">
    <location>
        <begin position="95"/>
        <end position="116"/>
    </location>
</feature>
<dbReference type="AlphaFoldDB" id="A0A2N5DTF6"/>
<keyword evidence="3" id="KW-1185">Reference proteome</keyword>
<dbReference type="EMBL" id="PJZH01000041">
    <property type="protein sequence ID" value="PLR29710.1"/>
    <property type="molecule type" value="Genomic_DNA"/>
</dbReference>
<dbReference type="InterPro" id="IPR021318">
    <property type="entry name" value="DUF2919"/>
</dbReference>
<reference evidence="2 3" key="1">
    <citation type="submission" date="2017-12" db="EMBL/GenBank/DDBJ databases">
        <title>Characterization of six clinical isolates of Enterochimera gen. nov., a novel genus of the Yersiniaciae family and the three species Enterochimera arupensis sp. nov., Enterochimera coloradensis sp. nov, and Enterochimera californica sp. nov.</title>
        <authorList>
            <person name="Rossi A."/>
            <person name="Fisher M."/>
        </authorList>
    </citation>
    <scope>NUCLEOTIDE SEQUENCE [LARGE SCALE GENOMIC DNA]</scope>
    <source>
        <strain evidence="3">2016-Iso4</strain>
    </source>
</reference>
<protein>
    <recommendedName>
        <fullName evidence="4">DUF2919 domain-containing protein</fullName>
    </recommendedName>
</protein>
<sequence>MPWGPPVPHSYHPDHYNAHGWLRLPLLFWLVLLLLARTWLLFIMAGASQGQGAALLALFYPDHDHFWWGMALGLPAALLFLLSGRRHRWPHVWHAGWWLMLAALAVSLAVQGVALWQSPQPALSDLLLTLLDSAALAWWLLSRSLKRAFSAAENGE</sequence>
<name>A0A2N5DTF6_9GAMM</name>
<dbReference type="Proteomes" id="UP000234503">
    <property type="component" value="Unassembled WGS sequence"/>
</dbReference>
<evidence type="ECO:0008006" key="4">
    <source>
        <dbReference type="Google" id="ProtNLM"/>
    </source>
</evidence>
<keyword evidence="1" id="KW-1133">Transmembrane helix</keyword>
<gene>
    <name evidence="2" type="ORF">CYR32_20140</name>
</gene>
<evidence type="ECO:0000256" key="1">
    <source>
        <dbReference type="SAM" id="Phobius"/>
    </source>
</evidence>
<proteinExistence type="predicted"/>
<keyword evidence="1" id="KW-0812">Transmembrane</keyword>